<dbReference type="Proteomes" id="UP000244929">
    <property type="component" value="Chromosome"/>
</dbReference>
<dbReference type="OrthoDB" id="663842at2"/>
<dbReference type="EMBL" id="CP029186">
    <property type="protein sequence ID" value="AWH85663.1"/>
    <property type="molecule type" value="Genomic_DNA"/>
</dbReference>
<dbReference type="AlphaFoldDB" id="A0A2S1QZ19"/>
<protein>
    <submittedName>
        <fullName evidence="1">Uncharacterized protein</fullName>
    </submittedName>
</protein>
<evidence type="ECO:0000313" key="1">
    <source>
        <dbReference type="EMBL" id="AWH85663.1"/>
    </source>
</evidence>
<name>A0A2S1QZ19_9FLAO</name>
<accession>A0A2S1QZ19</accession>
<gene>
    <name evidence="1" type="ORF">HYN59_11335</name>
</gene>
<evidence type="ECO:0000313" key="2">
    <source>
        <dbReference type="Proteomes" id="UP000244929"/>
    </source>
</evidence>
<sequence>MPSEMDTVRNSYRLAPGDKTVCKEMIALLENRKDAVSLAYLGAFRSIWAKHTPNPLSKLGTFRKGKKNIEAAVAAEPLNIEIRFVRLSVQLNAPGFLGYNDDIDEDKKFIMANRGTITSEVLKSMVDDIIE</sequence>
<keyword evidence="2" id="KW-1185">Reference proteome</keyword>
<dbReference type="KEGG" id="falb:HYN59_11335"/>
<proteinExistence type="predicted"/>
<reference evidence="1 2" key="1">
    <citation type="submission" date="2018-04" db="EMBL/GenBank/DDBJ databases">
        <title>Genome sequencing of Flavobacterium sp. HYN0059.</title>
        <authorList>
            <person name="Yi H."/>
            <person name="Baek C."/>
        </authorList>
    </citation>
    <scope>NUCLEOTIDE SEQUENCE [LARGE SCALE GENOMIC DNA]</scope>
    <source>
        <strain evidence="1 2">HYN0059</strain>
    </source>
</reference>
<organism evidence="1 2">
    <name type="scientific">Flavobacterium album</name>
    <dbReference type="NCBI Taxonomy" id="2175091"/>
    <lineage>
        <taxon>Bacteria</taxon>
        <taxon>Pseudomonadati</taxon>
        <taxon>Bacteroidota</taxon>
        <taxon>Flavobacteriia</taxon>
        <taxon>Flavobacteriales</taxon>
        <taxon>Flavobacteriaceae</taxon>
        <taxon>Flavobacterium</taxon>
    </lineage>
</organism>